<comment type="caution">
    <text evidence="2">The sequence shown here is derived from an EMBL/GenBank/DDBJ whole genome shotgun (WGS) entry which is preliminary data.</text>
</comment>
<feature type="compositionally biased region" description="Basic and acidic residues" evidence="1">
    <location>
        <begin position="132"/>
        <end position="144"/>
    </location>
</feature>
<evidence type="ECO:0000313" key="2">
    <source>
        <dbReference type="EMBL" id="PRX46527.1"/>
    </source>
</evidence>
<gene>
    <name evidence="2" type="ORF">B0I33_107104</name>
</gene>
<organism evidence="2 3">
    <name type="scientific">Prauserella shujinwangii</name>
    <dbReference type="NCBI Taxonomy" id="1453103"/>
    <lineage>
        <taxon>Bacteria</taxon>
        <taxon>Bacillati</taxon>
        <taxon>Actinomycetota</taxon>
        <taxon>Actinomycetes</taxon>
        <taxon>Pseudonocardiales</taxon>
        <taxon>Pseudonocardiaceae</taxon>
        <taxon>Prauserella</taxon>
    </lineage>
</organism>
<sequence length="188" mass="19757">MVAPGPTGYDSDPRAGGPALLWSGTTGSPVLFVLDPADELKPADVPPAWADLVADRQVAWCRVRADGALTEADELLADPDGLGSPIDLVTSGRAGLETLDLACRHTDTVRSVLFVDPEETEAGPGSGTAIPDNRRREQESLRTRELESAGVAVRVIARDHIGRPTPLSHPDVAAAVRRAVTELDRGGA</sequence>
<dbReference type="EMBL" id="PVNH01000007">
    <property type="protein sequence ID" value="PRX46527.1"/>
    <property type="molecule type" value="Genomic_DNA"/>
</dbReference>
<dbReference type="OrthoDB" id="3693848at2"/>
<protein>
    <recommendedName>
        <fullName evidence="4">Alpha/beta hydrolase family protein</fullName>
    </recommendedName>
</protein>
<dbReference type="AlphaFoldDB" id="A0A2T0LS80"/>
<accession>A0A2T0LS80</accession>
<evidence type="ECO:0000256" key="1">
    <source>
        <dbReference type="SAM" id="MobiDB-lite"/>
    </source>
</evidence>
<proteinExistence type="predicted"/>
<reference evidence="2 3" key="1">
    <citation type="submission" date="2018-03" db="EMBL/GenBank/DDBJ databases">
        <title>Genomic Encyclopedia of Type Strains, Phase III (KMG-III): the genomes of soil and plant-associated and newly described type strains.</title>
        <authorList>
            <person name="Whitman W."/>
        </authorList>
    </citation>
    <scope>NUCLEOTIDE SEQUENCE [LARGE SCALE GENOMIC DNA]</scope>
    <source>
        <strain evidence="2 3">CGMCC 4.7125</strain>
    </source>
</reference>
<evidence type="ECO:0008006" key="4">
    <source>
        <dbReference type="Google" id="ProtNLM"/>
    </source>
</evidence>
<name>A0A2T0LS80_9PSEU</name>
<dbReference type="Proteomes" id="UP000238362">
    <property type="component" value="Unassembled WGS sequence"/>
</dbReference>
<keyword evidence="3" id="KW-1185">Reference proteome</keyword>
<dbReference type="RefSeq" id="WP_106179936.1">
    <property type="nucleotide sequence ID" value="NZ_PVNH01000007.1"/>
</dbReference>
<feature type="region of interest" description="Disordered" evidence="1">
    <location>
        <begin position="118"/>
        <end position="144"/>
    </location>
</feature>
<evidence type="ECO:0000313" key="3">
    <source>
        <dbReference type="Proteomes" id="UP000238362"/>
    </source>
</evidence>